<proteinExistence type="predicted"/>
<dbReference type="InterPro" id="IPR029016">
    <property type="entry name" value="GAF-like_dom_sf"/>
</dbReference>
<name>A0A0W8FTG3_9ZZZZ</name>
<dbReference type="PANTHER" id="PTHR43156:SF2">
    <property type="entry name" value="STAGE II SPORULATION PROTEIN E"/>
    <property type="match status" value="1"/>
</dbReference>
<protein>
    <submittedName>
        <fullName evidence="3">Putative gaf sensor protein</fullName>
    </submittedName>
</protein>
<accession>A0A0W8FTG3</accession>
<feature type="domain" description="GAF" evidence="2">
    <location>
        <begin position="23"/>
        <end position="171"/>
    </location>
</feature>
<dbReference type="Gene3D" id="3.30.450.40">
    <property type="match status" value="2"/>
</dbReference>
<comment type="caution">
    <text evidence="3">The sequence shown here is derived from an EMBL/GenBank/DDBJ whole genome shotgun (WGS) entry which is preliminary data.</text>
</comment>
<evidence type="ECO:0000256" key="1">
    <source>
        <dbReference type="ARBA" id="ARBA00022801"/>
    </source>
</evidence>
<dbReference type="EMBL" id="LNQE01000857">
    <property type="protein sequence ID" value="KUG24189.1"/>
    <property type="molecule type" value="Genomic_DNA"/>
</dbReference>
<organism evidence="3">
    <name type="scientific">hydrocarbon metagenome</name>
    <dbReference type="NCBI Taxonomy" id="938273"/>
    <lineage>
        <taxon>unclassified sequences</taxon>
        <taxon>metagenomes</taxon>
        <taxon>ecological metagenomes</taxon>
    </lineage>
</organism>
<dbReference type="AlphaFoldDB" id="A0A0W8FTG3"/>
<sequence>MSVQKEYFQSLTKLSREIGKTDDQEKMLHLIVSVAVETLKAKAAVIFLNEEDSQDTIRNVAVAQVGLSEKYIHAGTAHAVKISPQLLKDGYMYFRDASTDKRLMNHKAKKAEGIGSIISVPVVVKGQMLGILSLYTKEIRTFTKDEIEFLSILAEQGGAAIESANLIRKLRNQSKIFLKLATSISASLDVKTILQAITEDLVKDLRIKAASIRLLDDKTSTVKLVASYGLSDKYLNTIVADKNIGKALKGQTIAIKNVFEDDGIQYKKEKKEEGIVSMLYVPIRSMDDIIGVLNLYSGRQKEFTEDEVMLVTALAYQGGLAINNACLYMTMQDDIKDLKENIYRCWF</sequence>
<evidence type="ECO:0000259" key="2">
    <source>
        <dbReference type="SMART" id="SM00065"/>
    </source>
</evidence>
<gene>
    <name evidence="3" type="ORF">ASZ90_005985</name>
</gene>
<dbReference type="SUPFAM" id="SSF55781">
    <property type="entry name" value="GAF domain-like"/>
    <property type="match status" value="2"/>
</dbReference>
<dbReference type="GO" id="GO:0016791">
    <property type="term" value="F:phosphatase activity"/>
    <property type="evidence" value="ECO:0007669"/>
    <property type="project" value="TreeGrafter"/>
</dbReference>
<dbReference type="InterPro" id="IPR003018">
    <property type="entry name" value="GAF"/>
</dbReference>
<dbReference type="SMART" id="SM00065">
    <property type="entry name" value="GAF"/>
    <property type="match status" value="2"/>
</dbReference>
<dbReference type="Pfam" id="PF13185">
    <property type="entry name" value="GAF_2"/>
    <property type="match status" value="2"/>
</dbReference>
<feature type="domain" description="GAF" evidence="2">
    <location>
        <begin position="189"/>
        <end position="332"/>
    </location>
</feature>
<dbReference type="InterPro" id="IPR052016">
    <property type="entry name" value="Bact_Sigma-Reg"/>
</dbReference>
<keyword evidence="1" id="KW-0378">Hydrolase</keyword>
<evidence type="ECO:0000313" key="3">
    <source>
        <dbReference type="EMBL" id="KUG24189.1"/>
    </source>
</evidence>
<dbReference type="PANTHER" id="PTHR43156">
    <property type="entry name" value="STAGE II SPORULATION PROTEIN E-RELATED"/>
    <property type="match status" value="1"/>
</dbReference>
<reference evidence="3" key="1">
    <citation type="journal article" date="2015" name="Proc. Natl. Acad. Sci. U.S.A.">
        <title>Networks of energetic and metabolic interactions define dynamics in microbial communities.</title>
        <authorList>
            <person name="Embree M."/>
            <person name="Liu J.K."/>
            <person name="Al-Bassam M.M."/>
            <person name="Zengler K."/>
        </authorList>
    </citation>
    <scope>NUCLEOTIDE SEQUENCE</scope>
</reference>